<keyword evidence="3" id="KW-1185">Reference proteome</keyword>
<protein>
    <submittedName>
        <fullName evidence="2">HOMEOBOX PROTEIN WARIAI</fullName>
    </submittedName>
</protein>
<keyword evidence="2" id="KW-0238">DNA-binding</keyword>
<keyword evidence="2" id="KW-0371">Homeobox</keyword>
<dbReference type="InterPro" id="IPR036770">
    <property type="entry name" value="Ankyrin_rpt-contain_sf"/>
</dbReference>
<proteinExistence type="predicted"/>
<sequence length="116" mass="12882">MDTRLFEAARAGNSDHLQQLLTENPFILINTQLSAENPLNIAAAMGHVDFVKEILRLKPVFAGEVNQEGFSPMHIAAENGQVEIVKELMKVDVKALPVRGKTENDSFSPCCYRREG</sequence>
<dbReference type="PROSITE" id="PS50088">
    <property type="entry name" value="ANK_REPEAT"/>
    <property type="match status" value="1"/>
</dbReference>
<evidence type="ECO:0000256" key="1">
    <source>
        <dbReference type="PROSITE-ProRule" id="PRU00023"/>
    </source>
</evidence>
<reference evidence="2" key="2">
    <citation type="journal article" date="2023" name="Int. J. Mol. Sci.">
        <title>De Novo Assembly and Annotation of 11 Diverse Shrub Willow (Salix) Genomes Reveals Novel Gene Organization in Sex-Linked Regions.</title>
        <authorList>
            <person name="Hyden B."/>
            <person name="Feng K."/>
            <person name="Yates T.B."/>
            <person name="Jawdy S."/>
            <person name="Cereghino C."/>
            <person name="Smart L.B."/>
            <person name="Muchero W."/>
        </authorList>
    </citation>
    <scope>NUCLEOTIDE SEQUENCE</scope>
    <source>
        <tissue evidence="2">Shoot tip</tissue>
    </source>
</reference>
<dbReference type="Proteomes" id="UP001151752">
    <property type="component" value="Chromosome 12"/>
</dbReference>
<organism evidence="2 3">
    <name type="scientific">Salix koriyanagi</name>
    <dbReference type="NCBI Taxonomy" id="2511006"/>
    <lineage>
        <taxon>Eukaryota</taxon>
        <taxon>Viridiplantae</taxon>
        <taxon>Streptophyta</taxon>
        <taxon>Embryophyta</taxon>
        <taxon>Tracheophyta</taxon>
        <taxon>Spermatophyta</taxon>
        <taxon>Magnoliopsida</taxon>
        <taxon>eudicotyledons</taxon>
        <taxon>Gunneridae</taxon>
        <taxon>Pentapetalae</taxon>
        <taxon>rosids</taxon>
        <taxon>fabids</taxon>
        <taxon>Malpighiales</taxon>
        <taxon>Salicaceae</taxon>
        <taxon>Saliceae</taxon>
        <taxon>Salix</taxon>
    </lineage>
</organism>
<dbReference type="GO" id="GO:0003677">
    <property type="term" value="F:DNA binding"/>
    <property type="evidence" value="ECO:0007669"/>
    <property type="project" value="UniProtKB-KW"/>
</dbReference>
<dbReference type="Pfam" id="PF12796">
    <property type="entry name" value="Ank_2"/>
    <property type="match status" value="1"/>
</dbReference>
<dbReference type="PANTHER" id="PTHR24128">
    <property type="entry name" value="HOMEOBOX PROTEIN WARIAI"/>
    <property type="match status" value="1"/>
</dbReference>
<accession>A0A9Q1AB27</accession>
<keyword evidence="1" id="KW-0040">ANK repeat</keyword>
<name>A0A9Q1AB27_9ROSI</name>
<dbReference type="SUPFAM" id="SSF48403">
    <property type="entry name" value="Ankyrin repeat"/>
    <property type="match status" value="1"/>
</dbReference>
<dbReference type="EMBL" id="JAPFFM010000004">
    <property type="protein sequence ID" value="KAJ6764562.1"/>
    <property type="molecule type" value="Genomic_DNA"/>
</dbReference>
<dbReference type="PROSITE" id="PS50297">
    <property type="entry name" value="ANK_REP_REGION"/>
    <property type="match status" value="1"/>
</dbReference>
<reference evidence="2" key="1">
    <citation type="submission" date="2022-11" db="EMBL/GenBank/DDBJ databases">
        <authorList>
            <person name="Hyden B.L."/>
            <person name="Feng K."/>
            <person name="Yates T."/>
            <person name="Jawdy S."/>
            <person name="Smart L.B."/>
            <person name="Muchero W."/>
        </authorList>
    </citation>
    <scope>NUCLEOTIDE SEQUENCE</scope>
    <source>
        <tissue evidence="2">Shoot tip</tissue>
    </source>
</reference>
<dbReference type="SMART" id="SM00248">
    <property type="entry name" value="ANK"/>
    <property type="match status" value="2"/>
</dbReference>
<dbReference type="InterPro" id="IPR002110">
    <property type="entry name" value="Ankyrin_rpt"/>
</dbReference>
<dbReference type="Gene3D" id="1.25.40.20">
    <property type="entry name" value="Ankyrin repeat-containing domain"/>
    <property type="match status" value="1"/>
</dbReference>
<dbReference type="PANTHER" id="PTHR24128:SF61">
    <property type="entry name" value="ANKYRIN REPEAT-CONTAINING PROTEIN BDA1-LIKE"/>
    <property type="match status" value="1"/>
</dbReference>
<evidence type="ECO:0000313" key="2">
    <source>
        <dbReference type="EMBL" id="KAJ6764562.1"/>
    </source>
</evidence>
<comment type="caution">
    <text evidence="2">The sequence shown here is derived from an EMBL/GenBank/DDBJ whole genome shotgun (WGS) entry which is preliminary data.</text>
</comment>
<gene>
    <name evidence="2" type="ORF">OIU74_023450</name>
</gene>
<dbReference type="AlphaFoldDB" id="A0A9Q1AB27"/>
<feature type="repeat" description="ANK" evidence="1">
    <location>
        <begin position="68"/>
        <end position="90"/>
    </location>
</feature>
<evidence type="ECO:0000313" key="3">
    <source>
        <dbReference type="Proteomes" id="UP001151752"/>
    </source>
</evidence>